<dbReference type="EMBL" id="JAWDGP010007559">
    <property type="protein sequence ID" value="KAK3713571.1"/>
    <property type="molecule type" value="Genomic_DNA"/>
</dbReference>
<dbReference type="Proteomes" id="UP001283361">
    <property type="component" value="Unassembled WGS sequence"/>
</dbReference>
<dbReference type="AlphaFoldDB" id="A0AAE0XUJ0"/>
<protein>
    <submittedName>
        <fullName evidence="1">Uncharacterized protein</fullName>
    </submittedName>
</protein>
<sequence length="116" mass="13096">MCNVVTGDTHYRSFHCFTYELSIFLDPDYCRGISLQTISKLNMHAIKSIGQAREALFALLQPSSQKALLAHFDTVGTPDKFSNLVISLPRSGPMVCLIVPMEVLDQWFALLSLWKF</sequence>
<proteinExistence type="predicted"/>
<evidence type="ECO:0000313" key="2">
    <source>
        <dbReference type="Proteomes" id="UP001283361"/>
    </source>
</evidence>
<reference evidence="1" key="1">
    <citation type="journal article" date="2023" name="G3 (Bethesda)">
        <title>A reference genome for the long-term kleptoplast-retaining sea slug Elysia crispata morphotype clarki.</title>
        <authorList>
            <person name="Eastman K.E."/>
            <person name="Pendleton A.L."/>
            <person name="Shaikh M.A."/>
            <person name="Suttiyut T."/>
            <person name="Ogas R."/>
            <person name="Tomko P."/>
            <person name="Gavelis G."/>
            <person name="Widhalm J.R."/>
            <person name="Wisecaver J.H."/>
        </authorList>
    </citation>
    <scope>NUCLEOTIDE SEQUENCE</scope>
    <source>
        <strain evidence="1">ECLA1</strain>
    </source>
</reference>
<keyword evidence="2" id="KW-1185">Reference proteome</keyword>
<comment type="caution">
    <text evidence="1">The sequence shown here is derived from an EMBL/GenBank/DDBJ whole genome shotgun (WGS) entry which is preliminary data.</text>
</comment>
<name>A0AAE0XUJ0_9GAST</name>
<gene>
    <name evidence="1" type="ORF">RRG08_006008</name>
</gene>
<accession>A0AAE0XUJ0</accession>
<organism evidence="1 2">
    <name type="scientific">Elysia crispata</name>
    <name type="common">lettuce slug</name>
    <dbReference type="NCBI Taxonomy" id="231223"/>
    <lineage>
        <taxon>Eukaryota</taxon>
        <taxon>Metazoa</taxon>
        <taxon>Spiralia</taxon>
        <taxon>Lophotrochozoa</taxon>
        <taxon>Mollusca</taxon>
        <taxon>Gastropoda</taxon>
        <taxon>Heterobranchia</taxon>
        <taxon>Euthyneura</taxon>
        <taxon>Panpulmonata</taxon>
        <taxon>Sacoglossa</taxon>
        <taxon>Placobranchoidea</taxon>
        <taxon>Plakobranchidae</taxon>
        <taxon>Elysia</taxon>
    </lineage>
</organism>
<evidence type="ECO:0000313" key="1">
    <source>
        <dbReference type="EMBL" id="KAK3713571.1"/>
    </source>
</evidence>